<dbReference type="Proteomes" id="UP000516117">
    <property type="component" value="Chromosome"/>
</dbReference>
<evidence type="ECO:0000256" key="1">
    <source>
        <dbReference type="SAM" id="MobiDB-lite"/>
    </source>
</evidence>
<organism evidence="2 3">
    <name type="scientific">Tessaracoccus defluvii</name>
    <dbReference type="NCBI Taxonomy" id="1285901"/>
    <lineage>
        <taxon>Bacteria</taxon>
        <taxon>Bacillati</taxon>
        <taxon>Actinomycetota</taxon>
        <taxon>Actinomycetes</taxon>
        <taxon>Propionibacteriales</taxon>
        <taxon>Propionibacteriaceae</taxon>
        <taxon>Tessaracoccus</taxon>
    </lineage>
</organism>
<name>A0A7H0H4G7_9ACTN</name>
<dbReference type="KEGG" id="tdf:H9L22_14690"/>
<sequence length="91" mass="10151">MDSVDHYGNRRQRVERLISAWNHGSDDVAEPAGEPGDPLVEAAAEPRRRTRTRLTDEEVDAMRTARANGLSVNALAKQFGVHRGTVWAKTR</sequence>
<gene>
    <name evidence="2" type="ORF">H9L22_14690</name>
</gene>
<dbReference type="EMBL" id="CP060789">
    <property type="protein sequence ID" value="QNP55433.1"/>
    <property type="molecule type" value="Genomic_DNA"/>
</dbReference>
<proteinExistence type="predicted"/>
<evidence type="ECO:0000313" key="3">
    <source>
        <dbReference type="Proteomes" id="UP000516117"/>
    </source>
</evidence>
<evidence type="ECO:0000313" key="2">
    <source>
        <dbReference type="EMBL" id="QNP55433.1"/>
    </source>
</evidence>
<protein>
    <recommendedName>
        <fullName evidence="4">Helix-turn-helix domain-containing protein</fullName>
    </recommendedName>
</protein>
<feature type="region of interest" description="Disordered" evidence="1">
    <location>
        <begin position="24"/>
        <end position="48"/>
    </location>
</feature>
<dbReference type="Gene3D" id="1.10.10.60">
    <property type="entry name" value="Homeodomain-like"/>
    <property type="match status" value="1"/>
</dbReference>
<keyword evidence="3" id="KW-1185">Reference proteome</keyword>
<evidence type="ECO:0008006" key="4">
    <source>
        <dbReference type="Google" id="ProtNLM"/>
    </source>
</evidence>
<dbReference type="InterPro" id="IPR009057">
    <property type="entry name" value="Homeodomain-like_sf"/>
</dbReference>
<accession>A0A7H0H4G7</accession>
<dbReference type="RefSeq" id="WP_187720563.1">
    <property type="nucleotide sequence ID" value="NZ_BAABBL010000009.1"/>
</dbReference>
<dbReference type="AlphaFoldDB" id="A0A7H0H4G7"/>
<reference evidence="2 3" key="1">
    <citation type="submission" date="2020-08" db="EMBL/GenBank/DDBJ databases">
        <title>Genome sequence of Tessaracoccus defluvii JCM 17540T.</title>
        <authorList>
            <person name="Hyun D.-W."/>
            <person name="Bae J.-W."/>
        </authorList>
    </citation>
    <scope>NUCLEOTIDE SEQUENCE [LARGE SCALE GENOMIC DNA]</scope>
    <source>
        <strain evidence="2 3">JCM 17540</strain>
    </source>
</reference>
<dbReference type="SUPFAM" id="SSF46689">
    <property type="entry name" value="Homeodomain-like"/>
    <property type="match status" value="1"/>
</dbReference>